<gene>
    <name evidence="3" type="ORF">DFR67_12345</name>
</gene>
<dbReference type="SUPFAM" id="SSF53850">
    <property type="entry name" value="Periplasmic binding protein-like II"/>
    <property type="match status" value="1"/>
</dbReference>
<evidence type="ECO:0000313" key="3">
    <source>
        <dbReference type="EMBL" id="PYE12320.1"/>
    </source>
</evidence>
<proteinExistence type="predicted"/>
<protein>
    <submittedName>
        <fullName evidence="3">Amino acid ABC transporter substrate-binding protein (PAAT family)</fullName>
    </submittedName>
</protein>
<dbReference type="InterPro" id="IPR001638">
    <property type="entry name" value="Solute-binding_3/MltF_N"/>
</dbReference>
<feature type="domain" description="Solute-binding protein family 3/N-terminal" evidence="2">
    <location>
        <begin position="55"/>
        <end position="285"/>
    </location>
</feature>
<keyword evidence="4" id="KW-1185">Reference proteome</keyword>
<sequence length="298" mass="31628">MIRGLCALLLTVVVVAGCTTDNGGLILKDLAPLAVPAADPALAELLPDDIRERGAVTAGSPLSSQPLYFRTGDTGEPTGLTVDFVSTASAILGLRVEWLQLPYAGLPPALLSRKIDVAAAQFSPTPENLKAINVISLYRTATSVLTLRSGGPEIEEPLDACGLAFAITAGSKPDAQAGEQIGEICAEAGLTKPTVEGYPTLVAGLTAVRARRVDGFIEPTPVALYERDKGDVYEVRLESQFGERITGFGLPLDDPELTNAYKAAFDKMVADGTYLEILRRWSFESLKIDKPVLNGETK</sequence>
<dbReference type="AlphaFoldDB" id="A0A318RMB0"/>
<evidence type="ECO:0000256" key="1">
    <source>
        <dbReference type="ARBA" id="ARBA00022729"/>
    </source>
</evidence>
<dbReference type="Pfam" id="PF00497">
    <property type="entry name" value="SBP_bac_3"/>
    <property type="match status" value="1"/>
</dbReference>
<dbReference type="Gene3D" id="3.40.190.10">
    <property type="entry name" value="Periplasmic binding protein-like II"/>
    <property type="match status" value="2"/>
</dbReference>
<dbReference type="OrthoDB" id="4633994at2"/>
<dbReference type="PROSITE" id="PS51257">
    <property type="entry name" value="PROKAR_LIPOPROTEIN"/>
    <property type="match status" value="1"/>
</dbReference>
<evidence type="ECO:0000313" key="4">
    <source>
        <dbReference type="Proteomes" id="UP000247591"/>
    </source>
</evidence>
<name>A0A318RMB0_WILLI</name>
<organism evidence="3 4">
    <name type="scientific">Williamsia limnetica</name>
    <dbReference type="NCBI Taxonomy" id="882452"/>
    <lineage>
        <taxon>Bacteria</taxon>
        <taxon>Bacillati</taxon>
        <taxon>Actinomycetota</taxon>
        <taxon>Actinomycetes</taxon>
        <taxon>Mycobacteriales</taxon>
        <taxon>Nocardiaceae</taxon>
        <taxon>Williamsia</taxon>
    </lineage>
</organism>
<dbReference type="PANTHER" id="PTHR35936">
    <property type="entry name" value="MEMBRANE-BOUND LYTIC MUREIN TRANSGLYCOSYLASE F"/>
    <property type="match status" value="1"/>
</dbReference>
<evidence type="ECO:0000259" key="2">
    <source>
        <dbReference type="SMART" id="SM00062"/>
    </source>
</evidence>
<dbReference type="PANTHER" id="PTHR35936:SF17">
    <property type="entry name" value="ARGININE-BINDING EXTRACELLULAR PROTEIN ARTP"/>
    <property type="match status" value="1"/>
</dbReference>
<dbReference type="RefSeq" id="WP_110472541.1">
    <property type="nucleotide sequence ID" value="NZ_QJSP01000023.1"/>
</dbReference>
<comment type="caution">
    <text evidence="3">The sequence shown here is derived from an EMBL/GenBank/DDBJ whole genome shotgun (WGS) entry which is preliminary data.</text>
</comment>
<reference evidence="3 4" key="1">
    <citation type="submission" date="2018-06" db="EMBL/GenBank/DDBJ databases">
        <title>Genomic Encyclopedia of Type Strains, Phase IV (KMG-IV): sequencing the most valuable type-strain genomes for metagenomic binning, comparative biology and taxonomic classification.</title>
        <authorList>
            <person name="Goeker M."/>
        </authorList>
    </citation>
    <scope>NUCLEOTIDE SEQUENCE [LARGE SCALE GENOMIC DNA]</scope>
    <source>
        <strain evidence="3 4">DSM 45521</strain>
    </source>
</reference>
<accession>A0A318RMB0</accession>
<keyword evidence="1" id="KW-0732">Signal</keyword>
<dbReference type="EMBL" id="QJSP01000023">
    <property type="protein sequence ID" value="PYE12320.1"/>
    <property type="molecule type" value="Genomic_DNA"/>
</dbReference>
<dbReference type="Proteomes" id="UP000247591">
    <property type="component" value="Unassembled WGS sequence"/>
</dbReference>
<dbReference type="SMART" id="SM00062">
    <property type="entry name" value="PBPb"/>
    <property type="match status" value="1"/>
</dbReference>